<keyword evidence="3" id="KW-1185">Reference proteome</keyword>
<reference evidence="2 3" key="1">
    <citation type="submission" date="2013-07" db="EMBL/GenBank/DDBJ databases">
        <authorList>
            <person name="Stoco P.H."/>
            <person name="Wagner G."/>
            <person name="Gerber A."/>
            <person name="Zaha A."/>
            <person name="Thompson C."/>
            <person name="Bartholomeu D.C."/>
            <person name="Luckemeyer D.D."/>
            <person name="Bahia D."/>
            <person name="Loreto E."/>
            <person name="Prestes E.B."/>
            <person name="Lima F.M."/>
            <person name="Rodrigues-Luiz G."/>
            <person name="Vallejo G.A."/>
            <person name="Filho J.F."/>
            <person name="Monteiro K.M."/>
            <person name="Tyler K.M."/>
            <person name="de Almeida L.G."/>
            <person name="Ortiz M.F."/>
            <person name="Siervo M.A."/>
            <person name="de Moraes M.H."/>
            <person name="Cunha O.L."/>
            <person name="Mendonca-Neto R."/>
            <person name="Silva R."/>
            <person name="Teixeira S.M."/>
            <person name="Murta S.M."/>
            <person name="Sincero T.C."/>
            <person name="Mendes T.A."/>
            <person name="Urmenyi T.P."/>
            <person name="Silva V.G."/>
            <person name="da Rocha W.D."/>
            <person name="Andersson B."/>
            <person name="Romanha A.J."/>
            <person name="Steindel M."/>
            <person name="de Vasconcelos A.T."/>
            <person name="Grisard E.C."/>
        </authorList>
    </citation>
    <scope>NUCLEOTIDE SEQUENCE [LARGE SCALE GENOMIC DNA]</scope>
    <source>
        <strain evidence="2 3">SC58</strain>
    </source>
</reference>
<feature type="region of interest" description="Disordered" evidence="1">
    <location>
        <begin position="427"/>
        <end position="477"/>
    </location>
</feature>
<dbReference type="VEuPathDB" id="TriTrypDB:TRSC58_01886"/>
<comment type="caution">
    <text evidence="2">The sequence shown here is derived from an EMBL/GenBank/DDBJ whole genome shotgun (WGS) entry which is preliminary data.</text>
</comment>
<feature type="compositionally biased region" description="Low complexity" evidence="1">
    <location>
        <begin position="278"/>
        <end position="287"/>
    </location>
</feature>
<evidence type="ECO:0000313" key="3">
    <source>
        <dbReference type="Proteomes" id="UP000031737"/>
    </source>
</evidence>
<feature type="region of interest" description="Disordered" evidence="1">
    <location>
        <begin position="164"/>
        <end position="254"/>
    </location>
</feature>
<feature type="compositionally biased region" description="Polar residues" evidence="1">
    <location>
        <begin position="429"/>
        <end position="455"/>
    </location>
</feature>
<feature type="compositionally biased region" description="Polar residues" evidence="1">
    <location>
        <begin position="220"/>
        <end position="231"/>
    </location>
</feature>
<evidence type="ECO:0000313" key="2">
    <source>
        <dbReference type="EMBL" id="ESL10383.1"/>
    </source>
</evidence>
<dbReference type="AlphaFoldDB" id="A0A061J4M3"/>
<dbReference type="OrthoDB" id="267261at2759"/>
<evidence type="ECO:0000256" key="1">
    <source>
        <dbReference type="SAM" id="MobiDB-lite"/>
    </source>
</evidence>
<name>A0A061J4M3_TRYRA</name>
<feature type="compositionally biased region" description="Polar residues" evidence="1">
    <location>
        <begin position="167"/>
        <end position="184"/>
    </location>
</feature>
<organism evidence="2 3">
    <name type="scientific">Trypanosoma rangeli SC58</name>
    <dbReference type="NCBI Taxonomy" id="429131"/>
    <lineage>
        <taxon>Eukaryota</taxon>
        <taxon>Discoba</taxon>
        <taxon>Euglenozoa</taxon>
        <taxon>Kinetoplastea</taxon>
        <taxon>Metakinetoplastina</taxon>
        <taxon>Trypanosomatida</taxon>
        <taxon>Trypanosomatidae</taxon>
        <taxon>Trypanosoma</taxon>
        <taxon>Herpetosoma</taxon>
    </lineage>
</organism>
<protein>
    <submittedName>
        <fullName evidence="2">Uncharacterized protein</fullName>
    </submittedName>
</protein>
<sequence>MSTPKLLERVRGTSRLLASETHLPREEVQAAFEAIRLTEAGYEVMYTVTVSDSCDSRRVLLCHDVNEAEKVQASFDEARFDVYALRKQGNTATLTPWQSTPSLVPFAAVIRREYRVVTREEAASRLEDGGETQTSLETAAASLKSGAGTTPQTKPVTAVKDIAETKPQPQGSSRESQEPNSTSLEPFLKTPLSGAKRTRAADSAKRQADAKPKKPRVTNRKNGNTDETQSLMKLAKASAKKKKDDNGSLNRSVPTPAAACASMRHNLLDEDDEAGDCSSSSSTSSSSQGSFARRDEALLNEDLPDFDVAALAQENDGIILCDDAPPMVFCAPGSVAGAVKNEQQKQLTQWQQESMGSATQPKLTGFFQPGVIDFQKQYVREVETDMVIKDGEYICKDVVCFRHKGNNEVISQEEFHRRSVEIMRGLRSDIQSGSPSESTLNDQGSPSSPTGSAKSTAVEAAKRSRPPKIEKQLRSQPKTLFAYFKPASS</sequence>
<proteinExistence type="predicted"/>
<feature type="compositionally biased region" description="Basic and acidic residues" evidence="1">
    <location>
        <begin position="199"/>
        <end position="212"/>
    </location>
</feature>
<dbReference type="EMBL" id="AUPL01001886">
    <property type="protein sequence ID" value="ESL10383.1"/>
    <property type="molecule type" value="Genomic_DNA"/>
</dbReference>
<dbReference type="Proteomes" id="UP000031737">
    <property type="component" value="Unassembled WGS sequence"/>
</dbReference>
<gene>
    <name evidence="2" type="ORF">TRSC58_01886</name>
</gene>
<feature type="region of interest" description="Disordered" evidence="1">
    <location>
        <begin position="270"/>
        <end position="292"/>
    </location>
</feature>
<accession>A0A061J4M3</accession>